<dbReference type="AlphaFoldDB" id="A0A5T0HF79"/>
<reference evidence="1" key="1">
    <citation type="submission" date="2018-05" db="EMBL/GenBank/DDBJ databases">
        <authorList>
            <consortium name="NARMS: The National Antimicrobial Resistance Monitoring System"/>
        </authorList>
    </citation>
    <scope>NUCLEOTIDE SEQUENCE</scope>
    <source>
        <strain evidence="1">FSIS1608910</strain>
    </source>
</reference>
<dbReference type="PANTHER" id="PTHR21197">
    <property type="entry name" value="UDP-GALACTOPYRANOSE MUTASE"/>
    <property type="match status" value="1"/>
</dbReference>
<dbReference type="GO" id="GO:0050660">
    <property type="term" value="F:flavin adenine dinucleotide binding"/>
    <property type="evidence" value="ECO:0007669"/>
    <property type="project" value="TreeGrafter"/>
</dbReference>
<dbReference type="GO" id="GO:0008767">
    <property type="term" value="F:UDP-galactopyranose mutase activity"/>
    <property type="evidence" value="ECO:0007669"/>
    <property type="project" value="TreeGrafter"/>
</dbReference>
<dbReference type="Pfam" id="PF13450">
    <property type="entry name" value="NAD_binding_8"/>
    <property type="match status" value="1"/>
</dbReference>
<proteinExistence type="predicted"/>
<dbReference type="Gene3D" id="3.50.50.60">
    <property type="entry name" value="FAD/NAD(P)-binding domain"/>
    <property type="match status" value="1"/>
</dbReference>
<dbReference type="GO" id="GO:0005829">
    <property type="term" value="C:cytosol"/>
    <property type="evidence" value="ECO:0007669"/>
    <property type="project" value="TreeGrafter"/>
</dbReference>
<organism evidence="1">
    <name type="scientific">Campylobacter jejuni</name>
    <dbReference type="NCBI Taxonomy" id="197"/>
    <lineage>
        <taxon>Bacteria</taxon>
        <taxon>Pseudomonadati</taxon>
        <taxon>Campylobacterota</taxon>
        <taxon>Epsilonproteobacteria</taxon>
        <taxon>Campylobacterales</taxon>
        <taxon>Campylobacteraceae</taxon>
        <taxon>Campylobacter</taxon>
    </lineage>
</organism>
<dbReference type="SUPFAM" id="SSF51971">
    <property type="entry name" value="Nucleotide-binding domain"/>
    <property type="match status" value="1"/>
</dbReference>
<evidence type="ECO:0000313" key="1">
    <source>
        <dbReference type="EMBL" id="EAJ8763626.1"/>
    </source>
</evidence>
<dbReference type="RefSeq" id="WP_071311319.1">
    <property type="nucleotide sequence ID" value="NZ_CP017860.1"/>
</dbReference>
<comment type="caution">
    <text evidence="1">The sequence shown here is derived from an EMBL/GenBank/DDBJ whole genome shotgun (WGS) entry which is preliminary data.</text>
</comment>
<accession>A0A5T0HF79</accession>
<sequence>MKIGIIGAGISGMSIARLLKDDFEVEVLEKLPVVGGIARTKDVNGMAYHINGGHCFDSKYQDVKDLVFNKILSKDSWNYITRKAQVLFKNNWINYPIEFSIKEIDKIDSSLAFNITKEMFNASYEKGSNLEEWFINHFGQTLAKEYFIPYNSKIWGIEPKNMDNVWIEDEKQMKLPVPTKENFYYSILNKKENFDNMTHRHFYYPKTNNQNTFIEAIGEDVNILTNYEVREIKKENNQWLVNGEKKYDILINTSPLDFIPKILKDIPVEVLNYFKKLRYNKVTNIFWETDGSLDITWGYIPDPSIGFHRISNTGSIVQPKGKFCTTEAIGEISYNKLVQEGQKIPFLKKPLDYNVTEHAYVFFDLNYSKSKQKAIDYLNSIDLISHGRFGEWEYYNMDVCIKRSIDLAKVIKEKYKGK</sequence>
<name>A0A5T0HF79_CAMJU</name>
<dbReference type="PANTHER" id="PTHR21197:SF0">
    <property type="entry name" value="UDP-GALACTOPYRANOSE MUTASE"/>
    <property type="match status" value="1"/>
</dbReference>
<gene>
    <name evidence="1" type="ORF">BTL12_09200</name>
</gene>
<dbReference type="InterPro" id="IPR036188">
    <property type="entry name" value="FAD/NAD-bd_sf"/>
</dbReference>
<protein>
    <submittedName>
        <fullName evidence="1">Nucleotidyl-sugar pyranose mutase</fullName>
    </submittedName>
</protein>
<dbReference type="EMBL" id="AACBLE010000045">
    <property type="protein sequence ID" value="EAJ8763626.1"/>
    <property type="molecule type" value="Genomic_DNA"/>
</dbReference>